<reference evidence="2" key="1">
    <citation type="submission" date="2014-08" db="EMBL/GenBank/DDBJ databases">
        <authorList>
            <person name="Murali S."/>
            <person name="Richards S."/>
            <person name="Bandaranaike D."/>
            <person name="Bellair M."/>
            <person name="Blankenburg K."/>
            <person name="Chao H."/>
            <person name="Dinh H."/>
            <person name="Doddapaneni H."/>
            <person name="Dugan-Rocha S."/>
            <person name="Elkadiri S."/>
            <person name="Gnanaolivu R."/>
            <person name="Hughes D."/>
            <person name="Lee S."/>
            <person name="Li M."/>
            <person name="Ming W."/>
            <person name="Munidasa M."/>
            <person name="Muniz J."/>
            <person name="Nguyen L."/>
            <person name="Osuji N."/>
            <person name="Pu L.-L."/>
            <person name="Puazo M."/>
            <person name="Skinner E."/>
            <person name="Qu C."/>
            <person name="Quiroz J."/>
            <person name="Raj R."/>
            <person name="Weissenberger G."/>
            <person name="Xin Y."/>
            <person name="Zou X."/>
            <person name="Han Y."/>
            <person name="Worley K."/>
            <person name="Muzny D."/>
            <person name="Gibbs R."/>
        </authorList>
    </citation>
    <scope>NUCLEOTIDE SEQUENCE</scope>
    <source>
        <strain evidence="2">HAZT.00-mixed</strain>
        <tissue evidence="2">Whole organism</tissue>
    </source>
</reference>
<reference evidence="2" key="3">
    <citation type="submission" date="2019-06" db="EMBL/GenBank/DDBJ databases">
        <authorList>
            <person name="Poynton C."/>
            <person name="Hasenbein S."/>
            <person name="Benoit J.B."/>
            <person name="Sepulveda M.S."/>
            <person name="Poelchau M.F."/>
            <person name="Murali S.C."/>
            <person name="Chen S."/>
            <person name="Glastad K.M."/>
            <person name="Werren J.H."/>
            <person name="Vineis J.H."/>
            <person name="Bowen J.L."/>
            <person name="Friedrich M."/>
            <person name="Jones J."/>
            <person name="Robertson H.M."/>
            <person name="Feyereisen R."/>
            <person name="Mechler-Hickson A."/>
            <person name="Mathers N."/>
            <person name="Lee C.E."/>
            <person name="Colbourne J.K."/>
            <person name="Biales A."/>
            <person name="Johnston J.S."/>
            <person name="Wellborn G.A."/>
            <person name="Rosendale A.J."/>
            <person name="Cridge A.G."/>
            <person name="Munoz-Torres M.C."/>
            <person name="Bain P.A."/>
            <person name="Manny A.R."/>
            <person name="Major K.M."/>
            <person name="Lambert F.N."/>
            <person name="Vulpe C.D."/>
            <person name="Tuck P."/>
            <person name="Blalock B.J."/>
            <person name="Lin Y.-Y."/>
            <person name="Smith M.E."/>
            <person name="Ochoa-Acuna H."/>
            <person name="Chen M.-J.M."/>
            <person name="Childers C.P."/>
            <person name="Qu J."/>
            <person name="Dugan S."/>
            <person name="Lee S.L."/>
            <person name="Chao H."/>
            <person name="Dinh H."/>
            <person name="Han Y."/>
            <person name="Doddapaneni H."/>
            <person name="Worley K.C."/>
            <person name="Muzny D.M."/>
            <person name="Gibbs R.A."/>
            <person name="Richards S."/>
        </authorList>
    </citation>
    <scope>NUCLEOTIDE SEQUENCE</scope>
    <source>
        <strain evidence="2">HAZT.00-mixed</strain>
        <tissue evidence="2">Whole organism</tissue>
    </source>
</reference>
<reference evidence="2" key="2">
    <citation type="journal article" date="2018" name="Environ. Sci. Technol.">
        <title>The Toxicogenome of Hyalella azteca: A Model for Sediment Ecotoxicology and Evolutionary Toxicology.</title>
        <authorList>
            <person name="Poynton H.C."/>
            <person name="Hasenbein S."/>
            <person name="Benoit J.B."/>
            <person name="Sepulveda M.S."/>
            <person name="Poelchau M.F."/>
            <person name="Hughes D.S.T."/>
            <person name="Murali S.C."/>
            <person name="Chen S."/>
            <person name="Glastad K.M."/>
            <person name="Goodisman M.A.D."/>
            <person name="Werren J.H."/>
            <person name="Vineis J.H."/>
            <person name="Bowen J.L."/>
            <person name="Friedrich M."/>
            <person name="Jones J."/>
            <person name="Robertson H.M."/>
            <person name="Feyereisen R."/>
            <person name="Mechler-Hickson A."/>
            <person name="Mathers N."/>
            <person name="Lee C.E."/>
            <person name="Colbourne J.K."/>
            <person name="Biales A."/>
            <person name="Johnston J.S."/>
            <person name="Wellborn G.A."/>
            <person name="Rosendale A.J."/>
            <person name="Cridge A.G."/>
            <person name="Munoz-Torres M.C."/>
            <person name="Bain P.A."/>
            <person name="Manny A.R."/>
            <person name="Major K.M."/>
            <person name="Lambert F.N."/>
            <person name="Vulpe C.D."/>
            <person name="Tuck P."/>
            <person name="Blalock B.J."/>
            <person name="Lin Y.Y."/>
            <person name="Smith M.E."/>
            <person name="Ochoa-Acuna H."/>
            <person name="Chen M.M."/>
            <person name="Childers C.P."/>
            <person name="Qu J."/>
            <person name="Dugan S."/>
            <person name="Lee S.L."/>
            <person name="Chao H."/>
            <person name="Dinh H."/>
            <person name="Han Y."/>
            <person name="Doddapaneni H."/>
            <person name="Worley K.C."/>
            <person name="Muzny D.M."/>
            <person name="Gibbs R.A."/>
            <person name="Richards S."/>
        </authorList>
    </citation>
    <scope>NUCLEOTIDE SEQUENCE</scope>
    <source>
        <strain evidence="2">HAZT.00-mixed</strain>
        <tissue evidence="2">Whole organism</tissue>
    </source>
</reference>
<feature type="region of interest" description="Disordered" evidence="1">
    <location>
        <begin position="33"/>
        <end position="62"/>
    </location>
</feature>
<feature type="compositionally biased region" description="Polar residues" evidence="1">
    <location>
        <begin position="40"/>
        <end position="50"/>
    </location>
</feature>
<dbReference type="AlphaFoldDB" id="A0A6A0H275"/>
<sequence length="62" mass="7042">ACSSFEIPVRSENFSPKGFRIFRFPWEHLRKQESLGGTGPSWNGLLTNSQEAKEKNEKSGRS</sequence>
<evidence type="ECO:0000313" key="2">
    <source>
        <dbReference type="EMBL" id="KAA0196813.1"/>
    </source>
</evidence>
<evidence type="ECO:0000256" key="1">
    <source>
        <dbReference type="SAM" id="MobiDB-lite"/>
    </source>
</evidence>
<dbReference type="EMBL" id="JQDR03008696">
    <property type="protein sequence ID" value="KAA0196813.1"/>
    <property type="molecule type" value="Genomic_DNA"/>
</dbReference>
<organism evidence="2">
    <name type="scientific">Hyalella azteca</name>
    <name type="common">Amphipod</name>
    <dbReference type="NCBI Taxonomy" id="294128"/>
    <lineage>
        <taxon>Eukaryota</taxon>
        <taxon>Metazoa</taxon>
        <taxon>Ecdysozoa</taxon>
        <taxon>Arthropoda</taxon>
        <taxon>Crustacea</taxon>
        <taxon>Multicrustacea</taxon>
        <taxon>Malacostraca</taxon>
        <taxon>Eumalacostraca</taxon>
        <taxon>Peracarida</taxon>
        <taxon>Amphipoda</taxon>
        <taxon>Senticaudata</taxon>
        <taxon>Talitrida</taxon>
        <taxon>Talitroidea</taxon>
        <taxon>Hyalellidae</taxon>
        <taxon>Hyalella</taxon>
    </lineage>
</organism>
<dbReference type="Proteomes" id="UP000711488">
    <property type="component" value="Unassembled WGS sequence"/>
</dbReference>
<feature type="non-terminal residue" evidence="2">
    <location>
        <position position="1"/>
    </location>
</feature>
<gene>
    <name evidence="2" type="ORF">HAZT_HAZT009892</name>
</gene>
<protein>
    <submittedName>
        <fullName evidence="2">Uncharacterized protein</fullName>
    </submittedName>
</protein>
<feature type="non-terminal residue" evidence="2">
    <location>
        <position position="62"/>
    </location>
</feature>
<accession>A0A6A0H275</accession>
<feature type="compositionally biased region" description="Basic and acidic residues" evidence="1">
    <location>
        <begin position="51"/>
        <end position="62"/>
    </location>
</feature>
<proteinExistence type="predicted"/>
<name>A0A6A0H275_HYAAZ</name>
<comment type="caution">
    <text evidence="2">The sequence shown here is derived from an EMBL/GenBank/DDBJ whole genome shotgun (WGS) entry which is preliminary data.</text>
</comment>